<sequence>MIIYNCPRVPFEFFMCLDIPYRRVEIKGCEFENFHPNVCSFCRRTIADLPKDAVLFWIDSCDSMRRSVDFLTKTHSVFTLHLPTVVNQHSKEKLKKDLEVVLLKLEKFFGKKVSREKLLEVQKKLYEDIEKLEQAVYQFRFEEAKVLYERITGSKYVGPMKNHGKPLIVLGSPVDENFIRIVEENKVLPINATCSGPLVLFSQLEYTKDPFENIALRLLGQRLFCARSLQERQTEWIFEKFKTNLAVIHTVKFCDFYWFDEMQLKSLNVKFVTVENDFSMNHQQIKTRLEALIEMEKGIERRESKTKYYVGIDSGSTTTKIAVLDENKNLLYKEVVKTGAYPVKVATMLFEKVLSKLKISREEAFVVATGYGRSLLDFADLQVTEITCHAKGVREIFPNVKTIIDIGGQDSKVIKLEDGQVKDFVMNDKCAAGTGRFLEVMAHTLEVPIEKIGEVALFAKENLSISSVCTVFAESEVISLRSSGHKVEDILKAVHMAIAKRLIAMYGRVNGESPVVLTGGVAKNIAIKKCLEELLNTSIQVPQDPTVTGALGAAVIGLETCLKRV</sequence>
<dbReference type="CDD" id="cd24036">
    <property type="entry name" value="ASKHA_NBD_BcrAD_BadFG_HgdC_HadI"/>
    <property type="match status" value="1"/>
</dbReference>
<dbReference type="EMBL" id="CP002351">
    <property type="protein sequence ID" value="AEH51514.1"/>
    <property type="molecule type" value="Genomic_DNA"/>
</dbReference>
<evidence type="ECO:0000256" key="4">
    <source>
        <dbReference type="ARBA" id="ARBA00023014"/>
    </source>
</evidence>
<dbReference type="Proteomes" id="UP000006804">
    <property type="component" value="Chromosome"/>
</dbReference>
<dbReference type="Gene3D" id="3.40.50.11900">
    <property type="match status" value="1"/>
</dbReference>
<dbReference type="Pfam" id="PF06050">
    <property type="entry name" value="HGD-D"/>
    <property type="match status" value="1"/>
</dbReference>
<dbReference type="GO" id="GO:0051536">
    <property type="term" value="F:iron-sulfur cluster binding"/>
    <property type="evidence" value="ECO:0007669"/>
    <property type="project" value="UniProtKB-KW"/>
</dbReference>
<evidence type="ECO:0000313" key="7">
    <source>
        <dbReference type="Proteomes" id="UP000006804"/>
    </source>
</evidence>
<evidence type="ECO:0000313" key="6">
    <source>
        <dbReference type="EMBL" id="AEH51514.1"/>
    </source>
</evidence>
<keyword evidence="2" id="KW-0479">Metal-binding</keyword>
<dbReference type="OrthoDB" id="9802715at2"/>
<dbReference type="Pfam" id="PF01869">
    <property type="entry name" value="BcrAD_BadFG"/>
    <property type="match status" value="1"/>
</dbReference>
<accession>F7YUV4</accession>
<dbReference type="PANTHER" id="PTHR32329:SF2">
    <property type="entry name" value="BIFUNCTIONAL PROTEIN [INCLUDES 2-HYDROXYACYL-COA DEHYDRATASE (N-TER) AND ITS ACTIVATOR DOMAIN (C_TERM)"/>
    <property type="match status" value="1"/>
</dbReference>
<name>F7YUV4_9THEM</name>
<evidence type="ECO:0000259" key="5">
    <source>
        <dbReference type="Pfam" id="PF01869"/>
    </source>
</evidence>
<dbReference type="InterPro" id="IPR010327">
    <property type="entry name" value="FldB/FldC_alpha/beta"/>
</dbReference>
<dbReference type="GO" id="GO:0046872">
    <property type="term" value="F:metal ion binding"/>
    <property type="evidence" value="ECO:0007669"/>
    <property type="project" value="UniProtKB-KW"/>
</dbReference>
<dbReference type="PANTHER" id="PTHR32329">
    <property type="entry name" value="BIFUNCTIONAL PROTEIN [INCLUDES 2-HYDROXYACYL-COA DEHYDRATASE (N-TER) AND ITS ACTIVATOR DOMAIN (C_TERM)-RELATED"/>
    <property type="match status" value="1"/>
</dbReference>
<evidence type="ECO:0000256" key="1">
    <source>
        <dbReference type="ARBA" id="ARBA00001966"/>
    </source>
</evidence>
<dbReference type="InterPro" id="IPR008275">
    <property type="entry name" value="CoA_E_activase_dom"/>
</dbReference>
<dbReference type="PATRIC" id="fig|688269.3.peg.1507"/>
<protein>
    <submittedName>
        <fullName evidence="6">CoA-substrate-specific enzyme activase</fullName>
        <ecNumber evidence="6">1.3.7.8</ecNumber>
    </submittedName>
</protein>
<evidence type="ECO:0000256" key="2">
    <source>
        <dbReference type="ARBA" id="ARBA00022723"/>
    </source>
</evidence>
<keyword evidence="3" id="KW-0408">Iron</keyword>
<organism evidence="6 7">
    <name type="scientific">Pseudothermotoga thermarum DSM 5069</name>
    <dbReference type="NCBI Taxonomy" id="688269"/>
    <lineage>
        <taxon>Bacteria</taxon>
        <taxon>Thermotogati</taxon>
        <taxon>Thermotogota</taxon>
        <taxon>Thermotogae</taxon>
        <taxon>Thermotogales</taxon>
        <taxon>Thermotogaceae</taxon>
        <taxon>Pseudothermotoga</taxon>
    </lineage>
</organism>
<dbReference type="NCBIfam" id="TIGR00241">
    <property type="entry name" value="CoA_E_activ"/>
    <property type="match status" value="1"/>
</dbReference>
<keyword evidence="7" id="KW-1185">Reference proteome</keyword>
<dbReference type="EC" id="1.3.7.8" evidence="6"/>
<dbReference type="KEGG" id="tta:Theth_1457"/>
<dbReference type="InterPro" id="IPR002731">
    <property type="entry name" value="ATPase_BadF"/>
</dbReference>
<dbReference type="GO" id="GO:0018522">
    <property type="term" value="F:benzoyl-CoA reductase activity"/>
    <property type="evidence" value="ECO:0007669"/>
    <property type="project" value="UniProtKB-EC"/>
</dbReference>
<reference evidence="6 7" key="1">
    <citation type="submission" date="2010-11" db="EMBL/GenBank/DDBJ databases">
        <title>The complete genome of Thermotoga thermarum DSM 5069.</title>
        <authorList>
            <consortium name="US DOE Joint Genome Institute (JGI-PGF)"/>
            <person name="Lucas S."/>
            <person name="Copeland A."/>
            <person name="Lapidus A."/>
            <person name="Bruce D."/>
            <person name="Goodwin L."/>
            <person name="Pitluck S."/>
            <person name="Kyrpides N."/>
            <person name="Mavromatis K."/>
            <person name="Ivanova N."/>
            <person name="Zeytun A."/>
            <person name="Brettin T."/>
            <person name="Detter J.C."/>
            <person name="Tapia R."/>
            <person name="Han C."/>
            <person name="Land M."/>
            <person name="Hauser L."/>
            <person name="Markowitz V."/>
            <person name="Cheng J.-F."/>
            <person name="Hugenholtz P."/>
            <person name="Woyke T."/>
            <person name="Wu D."/>
            <person name="Spring S."/>
            <person name="Schroeder M."/>
            <person name="Brambilla E."/>
            <person name="Klenk H.-P."/>
            <person name="Eisen J.A."/>
        </authorList>
    </citation>
    <scope>NUCLEOTIDE SEQUENCE [LARGE SCALE GENOMIC DNA]</scope>
    <source>
        <strain evidence="6 7">DSM 5069</strain>
    </source>
</reference>
<dbReference type="RefSeq" id="WP_013932728.1">
    <property type="nucleotide sequence ID" value="NC_015707.1"/>
</dbReference>
<dbReference type="HOGENOM" id="CLU_035213_0_0_0"/>
<evidence type="ECO:0000256" key="3">
    <source>
        <dbReference type="ARBA" id="ARBA00023004"/>
    </source>
</evidence>
<gene>
    <name evidence="6" type="ORF">Theth_1457</name>
</gene>
<proteinExistence type="predicted"/>
<dbReference type="STRING" id="688269.Theth_1457"/>
<dbReference type="eggNOG" id="COG1924">
    <property type="taxonomic scope" value="Bacteria"/>
</dbReference>
<dbReference type="Gene3D" id="3.30.420.40">
    <property type="match status" value="2"/>
</dbReference>
<keyword evidence="4" id="KW-0411">Iron-sulfur</keyword>
<comment type="cofactor">
    <cofactor evidence="1">
        <name>[4Fe-4S] cluster</name>
        <dbReference type="ChEBI" id="CHEBI:49883"/>
    </cofactor>
</comment>
<dbReference type="AlphaFoldDB" id="F7YUV4"/>
<dbReference type="SUPFAM" id="SSF53067">
    <property type="entry name" value="Actin-like ATPase domain"/>
    <property type="match status" value="1"/>
</dbReference>
<dbReference type="InterPro" id="IPR043129">
    <property type="entry name" value="ATPase_NBD"/>
</dbReference>
<keyword evidence="6" id="KW-0560">Oxidoreductase</keyword>
<dbReference type="InterPro" id="IPR051805">
    <property type="entry name" value="Dehydratase_Activator_Redct"/>
</dbReference>
<feature type="domain" description="ATPase BadF/BadG/BcrA/BcrD type" evidence="5">
    <location>
        <begin position="310"/>
        <end position="557"/>
    </location>
</feature>
<dbReference type="eggNOG" id="COG1775">
    <property type="taxonomic scope" value="Bacteria"/>
</dbReference>